<keyword evidence="1" id="KW-0812">Transmembrane</keyword>
<feature type="transmembrane region" description="Helical" evidence="1">
    <location>
        <begin position="329"/>
        <end position="351"/>
    </location>
</feature>
<reference evidence="2 3" key="1">
    <citation type="journal article" date="2019" name="Front. Microbiol.">
        <title>Ammonia Oxidation by the Arctic Terrestrial Thaumarchaeote Candidatus Nitrosocosmicus arcticus Is Stimulated by Increasing Temperatures.</title>
        <authorList>
            <person name="Alves R.J.E."/>
            <person name="Kerou M."/>
            <person name="Zappe A."/>
            <person name="Bittner R."/>
            <person name="Abby S.S."/>
            <person name="Schmidt H.A."/>
            <person name="Pfeifer K."/>
            <person name="Schleper C."/>
        </authorList>
    </citation>
    <scope>NUCLEOTIDE SEQUENCE [LARGE SCALE GENOMIC DNA]</scope>
    <source>
        <strain evidence="2 3">Kfb</strain>
    </source>
</reference>
<dbReference type="EMBL" id="VOAH01000010">
    <property type="protein sequence ID" value="TVP40053.1"/>
    <property type="molecule type" value="Genomic_DNA"/>
</dbReference>
<evidence type="ECO:0000313" key="2">
    <source>
        <dbReference type="EMBL" id="TVP40053.1"/>
    </source>
</evidence>
<evidence type="ECO:0000313" key="3">
    <source>
        <dbReference type="Proteomes" id="UP000315289"/>
    </source>
</evidence>
<feature type="transmembrane region" description="Helical" evidence="1">
    <location>
        <begin position="118"/>
        <end position="139"/>
    </location>
</feature>
<comment type="caution">
    <text evidence="2">The sequence shown here is derived from an EMBL/GenBank/DDBJ whole genome shotgun (WGS) entry which is preliminary data.</text>
</comment>
<feature type="transmembrane region" description="Helical" evidence="1">
    <location>
        <begin position="46"/>
        <end position="66"/>
    </location>
</feature>
<accession>A0A557STX2</accession>
<feature type="transmembrane region" description="Helical" evidence="1">
    <location>
        <begin position="203"/>
        <end position="223"/>
    </location>
</feature>
<sequence length="437" mass="49409">MSVTSFTNKLNLAYITSTILLAILVGTMTVDILLGDLSLVLGNFSWAIPLFILMVIIYAFIQYFTIQTIRKNNEDVEKRNSTVRRVSLGMYFFQYIIISLLLYLTGSMLVRNSYDTSLVMVLIGMSYAATSIIFAMLSLQFIKWYLANRNFLVLLYFVVTIVISFRIIAIIPFYEDLLASVPVERSAESLVPEYNPEIFLNNIYGISSGVANILLWISTSLLLKHYKKKIGNIRYYLVMVVIGLSAAYSMSDFVLTPAVESYFGEVEYWTFTAFQGVLSGIALGIPFWSISIALKNSSKKISYYMLVCGFAFCIFITAGSAIIDHSPYPPFGLVAIMCMQLSSFMLFTALYSSAISISEDIGLRNIIRKNFKEQADLLERIGFAEMEEELLKRTVQISMNEANQMYNTTGIQSTVNELELKKYAEEVLQEIKDTSKT</sequence>
<feature type="transmembrane region" description="Helical" evidence="1">
    <location>
        <begin position="151"/>
        <end position="174"/>
    </location>
</feature>
<organism evidence="2 3">
    <name type="scientific">Candidatus Nitrosocosmicus arcticus</name>
    <dbReference type="NCBI Taxonomy" id="2035267"/>
    <lineage>
        <taxon>Archaea</taxon>
        <taxon>Nitrososphaerota</taxon>
        <taxon>Nitrososphaeria</taxon>
        <taxon>Nitrososphaerales</taxon>
        <taxon>Nitrososphaeraceae</taxon>
        <taxon>Candidatus Nitrosocosmicus</taxon>
    </lineage>
</organism>
<keyword evidence="3" id="KW-1185">Reference proteome</keyword>
<name>A0A557STX2_9ARCH</name>
<feature type="transmembrane region" description="Helical" evidence="1">
    <location>
        <begin position="301"/>
        <end position="323"/>
    </location>
</feature>
<evidence type="ECO:0000256" key="1">
    <source>
        <dbReference type="SAM" id="Phobius"/>
    </source>
</evidence>
<dbReference type="RefSeq" id="WP_144732445.1">
    <property type="nucleotide sequence ID" value="NZ_ML675586.1"/>
</dbReference>
<proteinExistence type="predicted"/>
<feature type="transmembrane region" description="Helical" evidence="1">
    <location>
        <begin position="235"/>
        <end position="256"/>
    </location>
</feature>
<keyword evidence="1" id="KW-0472">Membrane</keyword>
<keyword evidence="1" id="KW-1133">Transmembrane helix</keyword>
<protein>
    <submittedName>
        <fullName evidence="2">Uncharacterized protein</fullName>
    </submittedName>
</protein>
<feature type="transmembrane region" description="Helical" evidence="1">
    <location>
        <begin position="12"/>
        <end position="34"/>
    </location>
</feature>
<feature type="transmembrane region" description="Helical" evidence="1">
    <location>
        <begin position="268"/>
        <end position="289"/>
    </location>
</feature>
<dbReference type="AlphaFoldDB" id="A0A557STX2"/>
<feature type="transmembrane region" description="Helical" evidence="1">
    <location>
        <begin position="86"/>
        <end position="106"/>
    </location>
</feature>
<dbReference type="Proteomes" id="UP000315289">
    <property type="component" value="Unassembled WGS sequence"/>
</dbReference>
<gene>
    <name evidence="2" type="ORF">NARC_100115</name>
</gene>